<feature type="transmembrane region" description="Helical" evidence="6">
    <location>
        <begin position="153"/>
        <end position="174"/>
    </location>
</feature>
<evidence type="ECO:0000256" key="6">
    <source>
        <dbReference type="SAM" id="Phobius"/>
    </source>
</evidence>
<dbReference type="InterPro" id="IPR010645">
    <property type="entry name" value="MFS_4"/>
</dbReference>
<organism evidence="8 9">
    <name type="scientific">Alicyclobacillus cycloheptanicus</name>
    <dbReference type="NCBI Taxonomy" id="1457"/>
    <lineage>
        <taxon>Bacteria</taxon>
        <taxon>Bacillati</taxon>
        <taxon>Bacillota</taxon>
        <taxon>Bacilli</taxon>
        <taxon>Bacillales</taxon>
        <taxon>Alicyclobacillaceae</taxon>
        <taxon>Alicyclobacillus</taxon>
    </lineage>
</organism>
<dbReference type="InterPro" id="IPR020846">
    <property type="entry name" value="MFS_dom"/>
</dbReference>
<feature type="transmembrane region" description="Helical" evidence="6">
    <location>
        <begin position="95"/>
        <end position="114"/>
    </location>
</feature>
<evidence type="ECO:0000256" key="3">
    <source>
        <dbReference type="ARBA" id="ARBA00022692"/>
    </source>
</evidence>
<feature type="transmembrane region" description="Helical" evidence="6">
    <location>
        <begin position="350"/>
        <end position="373"/>
    </location>
</feature>
<feature type="transmembrane region" description="Helical" evidence="6">
    <location>
        <begin position="20"/>
        <end position="41"/>
    </location>
</feature>
<keyword evidence="9" id="KW-1185">Reference proteome</keyword>
<feature type="transmembrane region" description="Helical" evidence="6">
    <location>
        <begin position="180"/>
        <end position="198"/>
    </location>
</feature>
<dbReference type="PANTHER" id="PTHR23537">
    <property type="match status" value="1"/>
</dbReference>
<dbReference type="SUPFAM" id="SSF103473">
    <property type="entry name" value="MFS general substrate transporter"/>
    <property type="match status" value="1"/>
</dbReference>
<keyword evidence="2" id="KW-0813">Transport</keyword>
<dbReference type="EMBL" id="JAUSTP010000001">
    <property type="protein sequence ID" value="MDQ0188387.1"/>
    <property type="molecule type" value="Genomic_DNA"/>
</dbReference>
<evidence type="ECO:0000313" key="9">
    <source>
        <dbReference type="Proteomes" id="UP001232973"/>
    </source>
</evidence>
<feature type="transmembrane region" description="Helical" evidence="6">
    <location>
        <begin position="379"/>
        <end position="400"/>
    </location>
</feature>
<proteinExistence type="predicted"/>
<dbReference type="Pfam" id="PF06779">
    <property type="entry name" value="MFS_4"/>
    <property type="match status" value="1"/>
</dbReference>
<feature type="transmembrane region" description="Helical" evidence="6">
    <location>
        <begin position="317"/>
        <end position="338"/>
    </location>
</feature>
<keyword evidence="4 6" id="KW-1133">Transmembrane helix</keyword>
<evidence type="ECO:0000256" key="2">
    <source>
        <dbReference type="ARBA" id="ARBA00022448"/>
    </source>
</evidence>
<gene>
    <name evidence="8" type="ORF">J2S03_000191</name>
</gene>
<name>A0ABT9XDY1_9BACL</name>
<evidence type="ECO:0000259" key="7">
    <source>
        <dbReference type="PROSITE" id="PS50850"/>
    </source>
</evidence>
<comment type="subcellular location">
    <subcellularLocation>
        <location evidence="1">Cell membrane</location>
        <topology evidence="1">Multi-pass membrane protein</topology>
    </subcellularLocation>
</comment>
<evidence type="ECO:0000256" key="5">
    <source>
        <dbReference type="ARBA" id="ARBA00023136"/>
    </source>
</evidence>
<protein>
    <submittedName>
        <fullName evidence="8">MFS family arabinose efflux permease</fullName>
    </submittedName>
</protein>
<dbReference type="RefSeq" id="WP_274455792.1">
    <property type="nucleotide sequence ID" value="NZ_CP067097.1"/>
</dbReference>
<evidence type="ECO:0000256" key="1">
    <source>
        <dbReference type="ARBA" id="ARBA00004651"/>
    </source>
</evidence>
<dbReference type="Proteomes" id="UP001232973">
    <property type="component" value="Unassembled WGS sequence"/>
</dbReference>
<dbReference type="InterPro" id="IPR036259">
    <property type="entry name" value="MFS_trans_sf"/>
</dbReference>
<sequence length="417" mass="44054">MSLVHQTKRDSARHFDRSLWLLVIAGGFSLFIAMGVGRFAYTPILPWMQSEMHFSNAMAGYLAAGNYFGYLVGAVLAGSVPWIRRRRLLGWRISVLLSIVTTGLMAAAANPWAWFCLRTLSGIASGLVFVLAASMVLDILAKHDRPKLSGMMYGGVGGGIAASGWLVPVLARHFGWRGTWVGLMGITVIVGAAAVLWMREEPVASNPSRAGDRPRVSMGQRADQSGYFPWLMAAYGCEGLGYIITGTFLVAMATRLPALHGFASYCWVLVGLAALPSAAVWSYFGGRVGEVSTLVTAYLLQAAGVLLTVLVPNAIGVYLGSILFGGTFMGITTLGTMLGRELRPQDSSKAIGVMTVIYGIGQIVGAGAAGALANRSGGFELPTLAAAGVLVIGAGLLVLGRRARIPLVTMSRQSKHG</sequence>
<keyword evidence="5 6" id="KW-0472">Membrane</keyword>
<feature type="transmembrane region" description="Helical" evidence="6">
    <location>
        <begin position="262"/>
        <end position="284"/>
    </location>
</feature>
<feature type="domain" description="Major facilitator superfamily (MFS) profile" evidence="7">
    <location>
        <begin position="19"/>
        <end position="412"/>
    </location>
</feature>
<keyword evidence="3 6" id="KW-0812">Transmembrane</keyword>
<feature type="transmembrane region" description="Helical" evidence="6">
    <location>
        <begin position="120"/>
        <end position="141"/>
    </location>
</feature>
<dbReference type="PROSITE" id="PS50850">
    <property type="entry name" value="MFS"/>
    <property type="match status" value="1"/>
</dbReference>
<dbReference type="Gene3D" id="1.20.1250.20">
    <property type="entry name" value="MFS general substrate transporter like domains"/>
    <property type="match status" value="2"/>
</dbReference>
<evidence type="ECO:0000313" key="8">
    <source>
        <dbReference type="EMBL" id="MDQ0188387.1"/>
    </source>
</evidence>
<accession>A0ABT9XDY1</accession>
<feature type="transmembrane region" description="Helical" evidence="6">
    <location>
        <begin position="291"/>
        <end position="311"/>
    </location>
</feature>
<reference evidence="8 9" key="1">
    <citation type="submission" date="2023-07" db="EMBL/GenBank/DDBJ databases">
        <title>Genomic Encyclopedia of Type Strains, Phase IV (KMG-IV): sequencing the most valuable type-strain genomes for metagenomic binning, comparative biology and taxonomic classification.</title>
        <authorList>
            <person name="Goeker M."/>
        </authorList>
    </citation>
    <scope>NUCLEOTIDE SEQUENCE [LARGE SCALE GENOMIC DNA]</scope>
    <source>
        <strain evidence="8 9">DSM 4006</strain>
    </source>
</reference>
<dbReference type="PANTHER" id="PTHR23537:SF1">
    <property type="entry name" value="SUGAR TRANSPORTER"/>
    <property type="match status" value="1"/>
</dbReference>
<evidence type="ECO:0000256" key="4">
    <source>
        <dbReference type="ARBA" id="ARBA00022989"/>
    </source>
</evidence>
<feature type="transmembrane region" description="Helical" evidence="6">
    <location>
        <begin position="227"/>
        <end position="250"/>
    </location>
</feature>
<feature type="transmembrane region" description="Helical" evidence="6">
    <location>
        <begin position="61"/>
        <end position="83"/>
    </location>
</feature>
<comment type="caution">
    <text evidence="8">The sequence shown here is derived from an EMBL/GenBank/DDBJ whole genome shotgun (WGS) entry which is preliminary data.</text>
</comment>